<dbReference type="RefSeq" id="WP_284136231.1">
    <property type="nucleotide sequence ID" value="NZ_JASJUT010000001.1"/>
</dbReference>
<comment type="caution">
    <text evidence="1">The sequence shown here is derived from an EMBL/GenBank/DDBJ whole genome shotgun (WGS) entry which is preliminary data.</text>
</comment>
<evidence type="ECO:0000313" key="1">
    <source>
        <dbReference type="EMBL" id="MDK2593957.1"/>
    </source>
</evidence>
<name>A0ABT7EG72_9GAMM</name>
<dbReference type="EMBL" id="JASJUT010000001">
    <property type="protein sequence ID" value="MDK2593957.1"/>
    <property type="molecule type" value="Genomic_DNA"/>
</dbReference>
<dbReference type="Gene3D" id="3.30.530.20">
    <property type="match status" value="1"/>
</dbReference>
<gene>
    <name evidence="1" type="ORF">QNM18_02605</name>
</gene>
<evidence type="ECO:0000313" key="2">
    <source>
        <dbReference type="Proteomes" id="UP001231915"/>
    </source>
</evidence>
<keyword evidence="2" id="KW-1185">Reference proteome</keyword>
<dbReference type="SUPFAM" id="SSF55961">
    <property type="entry name" value="Bet v1-like"/>
    <property type="match status" value="1"/>
</dbReference>
<dbReference type="InterPro" id="IPR023393">
    <property type="entry name" value="START-like_dom_sf"/>
</dbReference>
<dbReference type="Pfam" id="PF10604">
    <property type="entry name" value="Polyketide_cyc2"/>
    <property type="match status" value="1"/>
</dbReference>
<dbReference type="Proteomes" id="UP001231915">
    <property type="component" value="Unassembled WGS sequence"/>
</dbReference>
<dbReference type="InterPro" id="IPR019587">
    <property type="entry name" value="Polyketide_cyclase/dehydratase"/>
</dbReference>
<proteinExistence type="predicted"/>
<protein>
    <submittedName>
        <fullName evidence="1">SRPBCC family protein</fullName>
    </submittedName>
</protein>
<reference evidence="1 2" key="1">
    <citation type="submission" date="2023-05" db="EMBL/GenBank/DDBJ databases">
        <title>Pseudoalteromonas ardens sp. nov., Pseudoalteromonas obscura sp. nov., and Pseudoalteromonas umbrosa sp. nov., isolated from the coral Montipora capitata.</title>
        <authorList>
            <person name="Thomas E.M."/>
            <person name="Smith E.M."/>
            <person name="Papke E."/>
            <person name="Shlafstein M.D."/>
            <person name="Oline D.K."/>
            <person name="Videau P."/>
            <person name="Saw J.H."/>
            <person name="Strangman W.K."/>
            <person name="Ushijima B."/>
        </authorList>
    </citation>
    <scope>NUCLEOTIDE SEQUENCE [LARGE SCALE GENOMIC DNA]</scope>
    <source>
        <strain evidence="1 2">P94</strain>
    </source>
</reference>
<accession>A0ABT7EG72</accession>
<organism evidence="1 2">
    <name type="scientific">Pseudoalteromonas obscura</name>
    <dbReference type="NCBI Taxonomy" id="3048491"/>
    <lineage>
        <taxon>Bacteria</taxon>
        <taxon>Pseudomonadati</taxon>
        <taxon>Pseudomonadota</taxon>
        <taxon>Gammaproteobacteria</taxon>
        <taxon>Alteromonadales</taxon>
        <taxon>Pseudoalteromonadaceae</taxon>
        <taxon>Pseudoalteromonas</taxon>
    </lineage>
</organism>
<dbReference type="CDD" id="cd07812">
    <property type="entry name" value="SRPBCC"/>
    <property type="match status" value="1"/>
</dbReference>
<sequence length="151" mass="17269">MQISESIDIKSSKMRVWSVITDIENAATWLSNIKSIEIIDSPESGINGLKWKEVRNFCGKEASEIMWITNSIENDHYCVRAESHGAVYLSQLSINESDEVTTLTMSFKAEPQTFFAKLLSKIMNRFVLNSLIKEIQKDLKDIKDYVERASN</sequence>